<evidence type="ECO:0000256" key="3">
    <source>
        <dbReference type="ARBA" id="ARBA00023274"/>
    </source>
</evidence>
<dbReference type="NCBIfam" id="TIGR00059">
    <property type="entry name" value="L17"/>
    <property type="match status" value="1"/>
</dbReference>
<dbReference type="InterPro" id="IPR036373">
    <property type="entry name" value="Ribosomal_bL17_sf"/>
</dbReference>
<name>A0A8H7RLI3_9FUNG</name>
<accession>A0A8H7RLI3</accession>
<evidence type="ECO:0000256" key="7">
    <source>
        <dbReference type="RuleBase" id="RU000660"/>
    </source>
</evidence>
<dbReference type="GO" id="GO:0005762">
    <property type="term" value="C:mitochondrial large ribosomal subunit"/>
    <property type="evidence" value="ECO:0007669"/>
    <property type="project" value="TreeGrafter"/>
</dbReference>
<dbReference type="InterPro" id="IPR047859">
    <property type="entry name" value="Ribosomal_bL17_CS"/>
</dbReference>
<dbReference type="PANTHER" id="PTHR14413">
    <property type="entry name" value="RIBOSOMAL PROTEIN L17"/>
    <property type="match status" value="1"/>
</dbReference>
<dbReference type="InterPro" id="IPR000456">
    <property type="entry name" value="Ribosomal_bL17"/>
</dbReference>
<dbReference type="PROSITE" id="PS01167">
    <property type="entry name" value="RIBOSOMAL_L17"/>
    <property type="match status" value="1"/>
</dbReference>
<dbReference type="HAMAP" id="MF_01368">
    <property type="entry name" value="Ribosomal_bL17"/>
    <property type="match status" value="1"/>
</dbReference>
<evidence type="ECO:0000313" key="9">
    <source>
        <dbReference type="Proteomes" id="UP000603453"/>
    </source>
</evidence>
<dbReference type="AlphaFoldDB" id="A0A8H7RLI3"/>
<dbReference type="Proteomes" id="UP000603453">
    <property type="component" value="Unassembled WGS sequence"/>
</dbReference>
<comment type="similarity">
    <text evidence="1 7">Belongs to the bacterial ribosomal protein bL17 family.</text>
</comment>
<evidence type="ECO:0000313" key="8">
    <source>
        <dbReference type="EMBL" id="KAG2212397.1"/>
    </source>
</evidence>
<dbReference type="SUPFAM" id="SSF64263">
    <property type="entry name" value="Prokaryotic ribosomal protein L17"/>
    <property type="match status" value="1"/>
</dbReference>
<evidence type="ECO:0000256" key="4">
    <source>
        <dbReference type="ARBA" id="ARBA00072708"/>
    </source>
</evidence>
<gene>
    <name evidence="8" type="ORF">INT47_001758</name>
</gene>
<dbReference type="OrthoDB" id="275000at2759"/>
<dbReference type="Pfam" id="PF01196">
    <property type="entry name" value="Ribosomal_L17"/>
    <property type="match status" value="1"/>
</dbReference>
<keyword evidence="3 7" id="KW-0687">Ribonucleoprotein</keyword>
<proteinExistence type="inferred from homology"/>
<evidence type="ECO:0000256" key="2">
    <source>
        <dbReference type="ARBA" id="ARBA00022980"/>
    </source>
</evidence>
<keyword evidence="2 7" id="KW-0689">Ribosomal protein</keyword>
<comment type="caution">
    <text evidence="8">The sequence shown here is derived from an EMBL/GenBank/DDBJ whole genome shotgun (WGS) entry which is preliminary data.</text>
</comment>
<dbReference type="EMBL" id="JAEPRD010000006">
    <property type="protein sequence ID" value="KAG2212397.1"/>
    <property type="molecule type" value="Genomic_DNA"/>
</dbReference>
<keyword evidence="9" id="KW-1185">Reference proteome</keyword>
<dbReference type="GO" id="GO:0003735">
    <property type="term" value="F:structural constituent of ribosome"/>
    <property type="evidence" value="ECO:0007669"/>
    <property type="project" value="InterPro"/>
</dbReference>
<dbReference type="Gene3D" id="3.90.1030.10">
    <property type="entry name" value="Ribosomal protein L17"/>
    <property type="match status" value="1"/>
</dbReference>
<dbReference type="FunFam" id="3.90.1030.10:FF:000001">
    <property type="entry name" value="50S ribosomal protein L17"/>
    <property type="match status" value="1"/>
</dbReference>
<dbReference type="PANTHER" id="PTHR14413:SF16">
    <property type="entry name" value="LARGE RIBOSOMAL SUBUNIT PROTEIN BL17M"/>
    <property type="match status" value="1"/>
</dbReference>
<protein>
    <recommendedName>
        <fullName evidence="4">Large ribosomal subunit protein bL17c</fullName>
    </recommendedName>
    <alternativeName>
        <fullName evidence="5">50S ribosomal protein L17, chloroplastic</fullName>
    </alternativeName>
    <alternativeName>
        <fullName evidence="6">CL17</fullName>
    </alternativeName>
</protein>
<evidence type="ECO:0000256" key="1">
    <source>
        <dbReference type="ARBA" id="ARBA00008777"/>
    </source>
</evidence>
<reference evidence="8" key="1">
    <citation type="submission" date="2020-12" db="EMBL/GenBank/DDBJ databases">
        <title>Metabolic potential, ecology and presence of endohyphal bacteria is reflected in genomic diversity of Mucoromycotina.</title>
        <authorList>
            <person name="Muszewska A."/>
            <person name="Okrasinska A."/>
            <person name="Steczkiewicz K."/>
            <person name="Drgas O."/>
            <person name="Orlowska M."/>
            <person name="Perlinska-Lenart U."/>
            <person name="Aleksandrzak-Piekarczyk T."/>
            <person name="Szatraj K."/>
            <person name="Zielenkiewicz U."/>
            <person name="Pilsyk S."/>
            <person name="Malc E."/>
            <person name="Mieczkowski P."/>
            <person name="Kruszewska J.S."/>
            <person name="Biernat P."/>
            <person name="Pawlowska J."/>
        </authorList>
    </citation>
    <scope>NUCLEOTIDE SEQUENCE</scope>
    <source>
        <strain evidence="8">WA0000017839</strain>
    </source>
</reference>
<sequence>MHHGKHLRRLNRTSGHRKALLRNMVSSLIEHGRIETTVAKAKTIQPLADSIITLGKKGDVEAKRQALAYLNSRDITMPILFDELAPRFASRQGGYTRIQRIGKRYGDNAPMAILEYIDGPSDIKKEMLTSTLARKFSEAGKVSITEIMENNSKAEALGLPKALIRDLRKVQFSNTVESIEGAIEKKMAGL</sequence>
<organism evidence="8 9">
    <name type="scientific">Mucor saturninus</name>
    <dbReference type="NCBI Taxonomy" id="64648"/>
    <lineage>
        <taxon>Eukaryota</taxon>
        <taxon>Fungi</taxon>
        <taxon>Fungi incertae sedis</taxon>
        <taxon>Mucoromycota</taxon>
        <taxon>Mucoromycotina</taxon>
        <taxon>Mucoromycetes</taxon>
        <taxon>Mucorales</taxon>
        <taxon>Mucorineae</taxon>
        <taxon>Mucoraceae</taxon>
        <taxon>Mucor</taxon>
    </lineage>
</organism>
<evidence type="ECO:0000256" key="5">
    <source>
        <dbReference type="ARBA" id="ARBA00077677"/>
    </source>
</evidence>
<dbReference type="GO" id="GO:0006412">
    <property type="term" value="P:translation"/>
    <property type="evidence" value="ECO:0007669"/>
    <property type="project" value="InterPro"/>
</dbReference>
<evidence type="ECO:0000256" key="6">
    <source>
        <dbReference type="ARBA" id="ARBA00082728"/>
    </source>
</evidence>